<reference evidence="2 3" key="1">
    <citation type="journal article" date="2024" name="J Genomics">
        <title>Draft genome sequencing and assembly of Favolaschia claudopus CIRM-BRFM 2984 isolated from oak limbs.</title>
        <authorList>
            <person name="Navarro D."/>
            <person name="Drula E."/>
            <person name="Chaduli D."/>
            <person name="Cazenave R."/>
            <person name="Ahrendt S."/>
            <person name="Wang J."/>
            <person name="Lipzen A."/>
            <person name="Daum C."/>
            <person name="Barry K."/>
            <person name="Grigoriev I.V."/>
            <person name="Favel A."/>
            <person name="Rosso M.N."/>
            <person name="Martin F."/>
        </authorList>
    </citation>
    <scope>NUCLEOTIDE SEQUENCE [LARGE SCALE GENOMIC DNA]</scope>
    <source>
        <strain evidence="2 3">CIRM-BRFM 2984</strain>
    </source>
</reference>
<feature type="compositionally biased region" description="Basic and acidic residues" evidence="1">
    <location>
        <begin position="121"/>
        <end position="144"/>
    </location>
</feature>
<evidence type="ECO:0000313" key="2">
    <source>
        <dbReference type="EMBL" id="KAK7002484.1"/>
    </source>
</evidence>
<organism evidence="2 3">
    <name type="scientific">Favolaschia claudopus</name>
    <dbReference type="NCBI Taxonomy" id="2862362"/>
    <lineage>
        <taxon>Eukaryota</taxon>
        <taxon>Fungi</taxon>
        <taxon>Dikarya</taxon>
        <taxon>Basidiomycota</taxon>
        <taxon>Agaricomycotina</taxon>
        <taxon>Agaricomycetes</taxon>
        <taxon>Agaricomycetidae</taxon>
        <taxon>Agaricales</taxon>
        <taxon>Marasmiineae</taxon>
        <taxon>Mycenaceae</taxon>
        <taxon>Favolaschia</taxon>
    </lineage>
</organism>
<evidence type="ECO:0000313" key="3">
    <source>
        <dbReference type="Proteomes" id="UP001362999"/>
    </source>
</evidence>
<comment type="caution">
    <text evidence="2">The sequence shown here is derived from an EMBL/GenBank/DDBJ whole genome shotgun (WGS) entry which is preliminary data.</text>
</comment>
<keyword evidence="3" id="KW-1185">Reference proteome</keyword>
<accession>A0AAW0A9Y7</accession>
<proteinExistence type="predicted"/>
<feature type="region of interest" description="Disordered" evidence="1">
    <location>
        <begin position="1"/>
        <end position="32"/>
    </location>
</feature>
<sequence>MPTTSASLPSSEERSYRSSQRVSGSMHQPTLPHLLKANRDPASQALQLKCLLTLNTFPACSQAHRSSSFKSTDRQSSTEIRDDDKQLLTISIETYTVSRLRVLKRIVTLLQSNSILAERRPQVHVGEPRRHEEGRRRRTNEIKRIQYTTDTSTSPSHDPERHLPLANHPFEPKTPMTDAAAAAAASPPTTSTCNESISKSTSRMVPLPLRYRYLSLSQRDVLQVETFLDSRVLVVKLWSLSTRS</sequence>
<dbReference type="Proteomes" id="UP001362999">
    <property type="component" value="Unassembled WGS sequence"/>
</dbReference>
<dbReference type="AlphaFoldDB" id="A0AAW0A9Y7"/>
<evidence type="ECO:0000256" key="1">
    <source>
        <dbReference type="SAM" id="MobiDB-lite"/>
    </source>
</evidence>
<dbReference type="EMBL" id="JAWWNJ010000079">
    <property type="protein sequence ID" value="KAK7002484.1"/>
    <property type="molecule type" value="Genomic_DNA"/>
</dbReference>
<gene>
    <name evidence="2" type="ORF">R3P38DRAFT_3215644</name>
</gene>
<protein>
    <submittedName>
        <fullName evidence="2">Uncharacterized protein</fullName>
    </submittedName>
</protein>
<feature type="region of interest" description="Disordered" evidence="1">
    <location>
        <begin position="121"/>
        <end position="199"/>
    </location>
</feature>
<name>A0AAW0A9Y7_9AGAR</name>
<feature type="compositionally biased region" description="Polar residues" evidence="1">
    <location>
        <begin position="187"/>
        <end position="199"/>
    </location>
</feature>